<dbReference type="GO" id="GO:0003677">
    <property type="term" value="F:DNA binding"/>
    <property type="evidence" value="ECO:0007669"/>
    <property type="project" value="UniProtKB-KW"/>
</dbReference>
<dbReference type="Pfam" id="PF17874">
    <property type="entry name" value="TPR_MalT"/>
    <property type="match status" value="1"/>
</dbReference>
<dbReference type="InterPro" id="IPR041617">
    <property type="entry name" value="TPR_MalT"/>
</dbReference>
<proteinExistence type="predicted"/>
<sequence>MTVRTPLLERLDAAVPRGLTLVSAPAGSGKTMLLQSWIDNADLGDDTGWVSVEPDERDGQRFWRSVIDELRRTAGAAGIVDTFTPTPAFDGEAVVDRLISALSSLQRPVNLVIDDLHELHCSESLAQLKTLISRRPPLLRLILASRHDPQLGLHRPRLTGELTELRAADLAFTLQDARTLLAASGVTLSDESLAVLHARTEGWAAGLRLAAISLGGHPEPERFITEFSGSERTVAEYLLAEVLERQPDEVRRLLLYTSVLQRVNGELADHLLSSRGSEKVLHALEGANAFVVALDAGRYWFRYHQLFADLLRLELRRTYPGAVPQLHDAAARWYSEHGRVADAIRHAQFAENWEYAARLLGEHELSLILDGRMATVDSLLGAFPPHAASDPQLAPAFVSQQLRRRSVEEATASLGLGERGVLDVPTEQRRSVEVRLAVMRLWLAGRMGDYDSVVARVRSLLTSVATEAPGESGIGDDVRAVALMQLGTVEMWAHRMEDAEIHLQQALQLARRAKRPYLEAQCLARLPAPALTRSLSLVRERADAAIAVADEHGWGSDLFVIFALGSAAAADVWQGDFATAEQRLTRVGQISNLDLDPALGLPAHVVRAMLRDGQGRYEQALAAARDAERFRTQVVTPGPFSAFLHALMVRMQVQLGDTVSARASLDALSVPERETVDGRVAIAAVEIADGNARTAIAALDPVLDASADAFHTASRITALLLNARAHDMLDDIDRVDAAIEHALELAEPDELVWPFVITHARELLDRRRWQGTAHATLISRIGSVVSGHTPHQRDAERLPLPANLTQGELRVLRYLASTLSATEIASELYLSVNTVRTHMRHIYEKLGVRRRTDAIERASELGLLAGPSVRRRRGDSPSAEPATP</sequence>
<dbReference type="SMART" id="SM00421">
    <property type="entry name" value="HTH_LUXR"/>
    <property type="match status" value="1"/>
</dbReference>
<dbReference type="GO" id="GO:0006355">
    <property type="term" value="P:regulation of DNA-templated transcription"/>
    <property type="evidence" value="ECO:0007669"/>
    <property type="project" value="InterPro"/>
</dbReference>
<dbReference type="SUPFAM" id="SSF52540">
    <property type="entry name" value="P-loop containing nucleoside triphosphate hydrolases"/>
    <property type="match status" value="1"/>
</dbReference>
<dbReference type="Gene3D" id="1.25.40.10">
    <property type="entry name" value="Tetratricopeptide repeat domain"/>
    <property type="match status" value="1"/>
</dbReference>
<dbReference type="PRINTS" id="PR00038">
    <property type="entry name" value="HTHLUXR"/>
</dbReference>
<dbReference type="SUPFAM" id="SSF46894">
    <property type="entry name" value="C-terminal effector domain of the bipartite response regulators"/>
    <property type="match status" value="1"/>
</dbReference>
<dbReference type="InterPro" id="IPR049945">
    <property type="entry name" value="AAA_22"/>
</dbReference>
<dbReference type="CDD" id="cd06170">
    <property type="entry name" value="LuxR_C_like"/>
    <property type="match status" value="1"/>
</dbReference>
<dbReference type="Gene3D" id="3.40.50.300">
    <property type="entry name" value="P-loop containing nucleotide triphosphate hydrolases"/>
    <property type="match status" value="1"/>
</dbReference>
<dbReference type="PROSITE" id="PS50043">
    <property type="entry name" value="HTH_LUXR_2"/>
    <property type="match status" value="1"/>
</dbReference>
<dbReference type="PANTHER" id="PTHR44688">
    <property type="entry name" value="DNA-BINDING TRANSCRIPTIONAL ACTIVATOR DEVR_DOSR"/>
    <property type="match status" value="1"/>
</dbReference>
<keyword evidence="1" id="KW-0805">Transcription regulation</keyword>
<dbReference type="InterPro" id="IPR059106">
    <property type="entry name" value="WHD_MalT"/>
</dbReference>
<dbReference type="SUPFAM" id="SSF48452">
    <property type="entry name" value="TPR-like"/>
    <property type="match status" value="1"/>
</dbReference>
<dbReference type="EMBL" id="MVHF01000012">
    <property type="protein sequence ID" value="ORA35366.1"/>
    <property type="molecule type" value="Genomic_DNA"/>
</dbReference>
<organism evidence="5 6">
    <name type="scientific">Mycobacterium aquaticum</name>
    <dbReference type="NCBI Taxonomy" id="1927124"/>
    <lineage>
        <taxon>Bacteria</taxon>
        <taxon>Bacillati</taxon>
        <taxon>Actinomycetota</taxon>
        <taxon>Actinomycetes</taxon>
        <taxon>Mycobacteriales</taxon>
        <taxon>Mycobacteriaceae</taxon>
        <taxon>Mycobacterium</taxon>
    </lineage>
</organism>
<gene>
    <name evidence="5" type="ORF">BST13_14645</name>
</gene>
<dbReference type="InterPro" id="IPR027417">
    <property type="entry name" value="P-loop_NTPase"/>
</dbReference>
<evidence type="ECO:0000256" key="3">
    <source>
        <dbReference type="ARBA" id="ARBA00023163"/>
    </source>
</evidence>
<reference evidence="5 6" key="1">
    <citation type="submission" date="2017-02" db="EMBL/GenBank/DDBJ databases">
        <title>The new phylogeny of genus Mycobacterium.</title>
        <authorList>
            <person name="Tortoli E."/>
            <person name="Trovato A."/>
            <person name="Cirillo D.M."/>
        </authorList>
    </citation>
    <scope>NUCLEOTIDE SEQUENCE [LARGE SCALE GENOMIC DNA]</scope>
    <source>
        <strain evidence="5 6">RW6</strain>
    </source>
</reference>
<evidence type="ECO:0000313" key="5">
    <source>
        <dbReference type="EMBL" id="ORA35366.1"/>
    </source>
</evidence>
<name>A0A1X0B0H8_9MYCO</name>
<dbReference type="InterPro" id="IPR011990">
    <property type="entry name" value="TPR-like_helical_dom_sf"/>
</dbReference>
<dbReference type="InterPro" id="IPR036388">
    <property type="entry name" value="WH-like_DNA-bd_sf"/>
</dbReference>
<evidence type="ECO:0000256" key="2">
    <source>
        <dbReference type="ARBA" id="ARBA00023125"/>
    </source>
</evidence>
<dbReference type="Proteomes" id="UP000192448">
    <property type="component" value="Unassembled WGS sequence"/>
</dbReference>
<feature type="domain" description="HTH luxR-type" evidence="4">
    <location>
        <begin position="797"/>
        <end position="862"/>
    </location>
</feature>
<dbReference type="InterPro" id="IPR000792">
    <property type="entry name" value="Tscrpt_reg_LuxR_C"/>
</dbReference>
<dbReference type="Pfam" id="PF00196">
    <property type="entry name" value="GerE"/>
    <property type="match status" value="1"/>
</dbReference>
<dbReference type="Pfam" id="PF25873">
    <property type="entry name" value="WHD_MalT"/>
    <property type="match status" value="1"/>
</dbReference>
<keyword evidence="2" id="KW-0238">DNA-binding</keyword>
<evidence type="ECO:0000313" key="6">
    <source>
        <dbReference type="Proteomes" id="UP000192448"/>
    </source>
</evidence>
<dbReference type="Gene3D" id="1.10.10.10">
    <property type="entry name" value="Winged helix-like DNA-binding domain superfamily/Winged helix DNA-binding domain"/>
    <property type="match status" value="1"/>
</dbReference>
<protein>
    <recommendedName>
        <fullName evidence="4">HTH luxR-type domain-containing protein</fullName>
    </recommendedName>
</protein>
<dbReference type="Pfam" id="PF13401">
    <property type="entry name" value="AAA_22"/>
    <property type="match status" value="1"/>
</dbReference>
<keyword evidence="3" id="KW-0804">Transcription</keyword>
<dbReference type="InterPro" id="IPR016032">
    <property type="entry name" value="Sig_transdc_resp-reg_C-effctor"/>
</dbReference>
<accession>A0A1X0B0H8</accession>
<dbReference type="AlphaFoldDB" id="A0A1X0B0H8"/>
<evidence type="ECO:0000256" key="1">
    <source>
        <dbReference type="ARBA" id="ARBA00023015"/>
    </source>
</evidence>
<keyword evidence="6" id="KW-1185">Reference proteome</keyword>
<dbReference type="PANTHER" id="PTHR44688:SF16">
    <property type="entry name" value="DNA-BINDING TRANSCRIPTIONAL ACTIVATOR DEVR_DOSR"/>
    <property type="match status" value="1"/>
</dbReference>
<evidence type="ECO:0000259" key="4">
    <source>
        <dbReference type="PROSITE" id="PS50043"/>
    </source>
</evidence>
<dbReference type="STRING" id="1927124.BST13_14645"/>
<comment type="caution">
    <text evidence="5">The sequence shown here is derived from an EMBL/GenBank/DDBJ whole genome shotgun (WGS) entry which is preliminary data.</text>
</comment>
<dbReference type="GO" id="GO:0016887">
    <property type="term" value="F:ATP hydrolysis activity"/>
    <property type="evidence" value="ECO:0007669"/>
    <property type="project" value="InterPro"/>
</dbReference>